<dbReference type="PANTHER" id="PTHR40590:SF1">
    <property type="entry name" value="CYTOPLASMIC PROTEIN"/>
    <property type="match status" value="1"/>
</dbReference>
<feature type="region of interest" description="Disordered" evidence="1">
    <location>
        <begin position="25"/>
        <end position="53"/>
    </location>
</feature>
<evidence type="ECO:0000256" key="1">
    <source>
        <dbReference type="SAM" id="MobiDB-lite"/>
    </source>
</evidence>
<dbReference type="InterPro" id="IPR047111">
    <property type="entry name" value="YbaP-like"/>
</dbReference>
<evidence type="ECO:0000313" key="4">
    <source>
        <dbReference type="Proteomes" id="UP000628854"/>
    </source>
</evidence>
<protein>
    <recommendedName>
        <fullName evidence="5">TraB/GumN family protein</fullName>
    </recommendedName>
</protein>
<dbReference type="EMBL" id="BMKF01000002">
    <property type="protein sequence ID" value="GGB75029.1"/>
    <property type="molecule type" value="Genomic_DNA"/>
</dbReference>
<organism evidence="3 4">
    <name type="scientific">Henriciella pelagia</name>
    <dbReference type="NCBI Taxonomy" id="1977912"/>
    <lineage>
        <taxon>Bacteria</taxon>
        <taxon>Pseudomonadati</taxon>
        <taxon>Pseudomonadota</taxon>
        <taxon>Alphaproteobacteria</taxon>
        <taxon>Hyphomonadales</taxon>
        <taxon>Hyphomonadaceae</taxon>
        <taxon>Henriciella</taxon>
    </lineage>
</organism>
<name>A0ABQ1JUH8_9PROT</name>
<evidence type="ECO:0000256" key="2">
    <source>
        <dbReference type="SAM" id="SignalP"/>
    </source>
</evidence>
<dbReference type="Pfam" id="PF01963">
    <property type="entry name" value="TraB_PrgY_gumN"/>
    <property type="match status" value="1"/>
</dbReference>
<gene>
    <name evidence="3" type="ORF">GCM10011503_24640</name>
</gene>
<feature type="chain" id="PRO_5047399457" description="TraB/GumN family protein" evidence="2">
    <location>
        <begin position="25"/>
        <end position="345"/>
    </location>
</feature>
<dbReference type="Proteomes" id="UP000628854">
    <property type="component" value="Unassembled WGS sequence"/>
</dbReference>
<evidence type="ECO:0008006" key="5">
    <source>
        <dbReference type="Google" id="ProtNLM"/>
    </source>
</evidence>
<dbReference type="PROSITE" id="PS51257">
    <property type="entry name" value="PROKAR_LIPOPROTEIN"/>
    <property type="match status" value="1"/>
</dbReference>
<dbReference type="PANTHER" id="PTHR40590">
    <property type="entry name" value="CYTOPLASMIC PROTEIN-RELATED"/>
    <property type="match status" value="1"/>
</dbReference>
<feature type="compositionally biased region" description="Low complexity" evidence="1">
    <location>
        <begin position="39"/>
        <end position="49"/>
    </location>
</feature>
<keyword evidence="4" id="KW-1185">Reference proteome</keyword>
<comment type="caution">
    <text evidence="3">The sequence shown here is derived from an EMBL/GenBank/DDBJ whole genome shotgun (WGS) entry which is preliminary data.</text>
</comment>
<reference evidence="4" key="1">
    <citation type="journal article" date="2019" name="Int. J. Syst. Evol. Microbiol.">
        <title>The Global Catalogue of Microorganisms (GCM) 10K type strain sequencing project: providing services to taxonomists for standard genome sequencing and annotation.</title>
        <authorList>
            <consortium name="The Broad Institute Genomics Platform"/>
            <consortium name="The Broad Institute Genome Sequencing Center for Infectious Disease"/>
            <person name="Wu L."/>
            <person name="Ma J."/>
        </authorList>
    </citation>
    <scope>NUCLEOTIDE SEQUENCE [LARGE SCALE GENOMIC DNA]</scope>
    <source>
        <strain evidence="4">CGMCC 1.15928</strain>
    </source>
</reference>
<keyword evidence="2" id="KW-0732">Signal</keyword>
<proteinExistence type="predicted"/>
<dbReference type="CDD" id="cd14789">
    <property type="entry name" value="Tiki"/>
    <property type="match status" value="1"/>
</dbReference>
<accession>A0ABQ1JUH8</accession>
<evidence type="ECO:0000313" key="3">
    <source>
        <dbReference type="EMBL" id="GGB75029.1"/>
    </source>
</evidence>
<dbReference type="InterPro" id="IPR002816">
    <property type="entry name" value="TraB/PrgY/GumN_fam"/>
</dbReference>
<dbReference type="RefSeq" id="WP_084391827.1">
    <property type="nucleotide sequence ID" value="NZ_BMKF01000002.1"/>
</dbReference>
<feature type="signal peptide" evidence="2">
    <location>
        <begin position="1"/>
        <end position="24"/>
    </location>
</feature>
<sequence>MAFRLHTIAVGVCVAALLSLSGCGSDSSTTSEGDPHDLSATTSETSSEMAEVRRDRQDIIDEYEAALEEARKTNGAGTPALWTLADEDTTIHLFGTVHILRPELEWRSDAFNEAFANADKLVVEIDMESEEGMRAMARDFQQKGLYQDGRRLSSEISEADLAALNEALKPMGLPTTVFDPMEPWMAAVTLSVLQLQNDGFDPDSGVETILINEARAAGKSFGYLETASFQADIFDTLPEDVQKQFLYETALALDESSLMLDQIVEEWADGDVEGLGVLVANPETGGGEGIYDALFVERNSNWVPLIEDMLEEPGTIFIAVGAGHLAGPDSVITMLRDKGYEVEGP</sequence>